<protein>
    <submittedName>
        <fullName evidence="2">Uncharacterized protein</fullName>
    </submittedName>
</protein>
<reference evidence="2 3" key="1">
    <citation type="submission" date="2023-10" db="EMBL/GenBank/DDBJ databases">
        <title>Sphingomonas sp. HF-S4 16S ribosomal RNA gene Genome sequencing and assembly.</title>
        <authorList>
            <person name="Lee H."/>
        </authorList>
    </citation>
    <scope>NUCLEOTIDE SEQUENCE [LARGE SCALE GENOMIC DNA]</scope>
    <source>
        <strain evidence="2 3">HF-S4</strain>
    </source>
</reference>
<keyword evidence="3" id="KW-1185">Reference proteome</keyword>
<organism evidence="2 3">
    <name type="scientific">Sphingomonas agrestis</name>
    <dbReference type="NCBI Taxonomy" id="3080540"/>
    <lineage>
        <taxon>Bacteria</taxon>
        <taxon>Pseudomonadati</taxon>
        <taxon>Pseudomonadota</taxon>
        <taxon>Alphaproteobacteria</taxon>
        <taxon>Sphingomonadales</taxon>
        <taxon>Sphingomonadaceae</taxon>
        <taxon>Sphingomonas</taxon>
    </lineage>
</organism>
<keyword evidence="1" id="KW-0175">Coiled coil</keyword>
<dbReference type="EMBL" id="JAWJEJ010000001">
    <property type="protein sequence ID" value="MDV3457263.1"/>
    <property type="molecule type" value="Genomic_DNA"/>
</dbReference>
<evidence type="ECO:0000313" key="3">
    <source>
        <dbReference type="Proteomes" id="UP001273531"/>
    </source>
</evidence>
<proteinExistence type="predicted"/>
<accession>A0ABU3Y783</accession>
<comment type="caution">
    <text evidence="2">The sequence shown here is derived from an EMBL/GenBank/DDBJ whole genome shotgun (WGS) entry which is preliminary data.</text>
</comment>
<name>A0ABU3Y783_9SPHN</name>
<feature type="coiled-coil region" evidence="1">
    <location>
        <begin position="13"/>
        <end position="54"/>
    </location>
</feature>
<dbReference type="Proteomes" id="UP001273531">
    <property type="component" value="Unassembled WGS sequence"/>
</dbReference>
<evidence type="ECO:0000313" key="2">
    <source>
        <dbReference type="EMBL" id="MDV3457263.1"/>
    </source>
</evidence>
<dbReference type="RefSeq" id="WP_317226420.1">
    <property type="nucleotide sequence ID" value="NZ_JAWJEJ010000001.1"/>
</dbReference>
<evidence type="ECO:0000256" key="1">
    <source>
        <dbReference type="SAM" id="Coils"/>
    </source>
</evidence>
<gene>
    <name evidence="2" type="ORF">RZN05_09735</name>
</gene>
<sequence length="58" mass="6182">MTQGQDPRSAAAITAMQLDLAELMATIDQVRAQLQRVKAELTCAQLDAAEAAARPSLQ</sequence>